<dbReference type="SUPFAM" id="SSF53448">
    <property type="entry name" value="Nucleotide-diphospho-sugar transferases"/>
    <property type="match status" value="1"/>
</dbReference>
<dbReference type="GO" id="GO:0047223">
    <property type="term" value="F:beta-1,3-galactosyl-O-glycosyl-glycoprotein beta-1,3-N-acetylglucosaminyltransferase activity"/>
    <property type="evidence" value="ECO:0007669"/>
    <property type="project" value="TreeGrafter"/>
</dbReference>
<keyword evidence="12 13" id="KW-0464">Manganese</keyword>
<gene>
    <name evidence="15" type="ORF">LOD99_2990</name>
</gene>
<comment type="function">
    <text evidence="13">Initiates complex N-linked carbohydrate formation. Essential for the conversion of high-mannose to hybrid and complex N-glycans.</text>
</comment>
<dbReference type="Gene3D" id="3.90.550.10">
    <property type="entry name" value="Spore Coat Polysaccharide Biosynthesis Protein SpsA, Chain A"/>
    <property type="match status" value="1"/>
</dbReference>
<comment type="cofactor">
    <cofactor evidence="13">
        <name>Mn(2+)</name>
        <dbReference type="ChEBI" id="CHEBI:29035"/>
    </cofactor>
    <text evidence="13">The cofactor is mostly bound to the substrate.</text>
</comment>
<evidence type="ECO:0000256" key="12">
    <source>
        <dbReference type="ARBA" id="ARBA00023211"/>
    </source>
</evidence>
<evidence type="ECO:0000256" key="5">
    <source>
        <dbReference type="ARBA" id="ARBA00022679"/>
    </source>
</evidence>
<dbReference type="InterPro" id="IPR039477">
    <property type="entry name" value="ILEI/PANDER_dom"/>
</dbReference>
<dbReference type="PANTHER" id="PTHR46396">
    <property type="entry name" value="PROTEIN O-LINKED-MANNOSE BETA-1,2-N-ACETYLGLUCOSAMINYLTRANSFERASE 1"/>
    <property type="match status" value="1"/>
</dbReference>
<evidence type="ECO:0000256" key="1">
    <source>
        <dbReference type="ARBA" id="ARBA00004323"/>
    </source>
</evidence>
<dbReference type="EMBL" id="JAKMXF010000233">
    <property type="protein sequence ID" value="KAI6654145.1"/>
    <property type="molecule type" value="Genomic_DNA"/>
</dbReference>
<dbReference type="GO" id="GO:0000139">
    <property type="term" value="C:Golgi membrane"/>
    <property type="evidence" value="ECO:0007669"/>
    <property type="project" value="UniProtKB-SubCell"/>
</dbReference>
<keyword evidence="7 13" id="KW-0479">Metal-binding</keyword>
<keyword evidence="8 13" id="KW-0735">Signal-anchor</keyword>
<comment type="pathway">
    <text evidence="2 13">Protein modification; protein glycosylation.</text>
</comment>
<evidence type="ECO:0000256" key="13">
    <source>
        <dbReference type="RuleBase" id="RU368119"/>
    </source>
</evidence>
<reference evidence="15 16" key="1">
    <citation type="journal article" date="2023" name="BMC Biol.">
        <title>The compact genome of the sponge Oopsacas minuta (Hexactinellida) is lacking key metazoan core genes.</title>
        <authorList>
            <person name="Santini S."/>
            <person name="Schenkelaars Q."/>
            <person name="Jourda C."/>
            <person name="Duchesne M."/>
            <person name="Belahbib H."/>
            <person name="Rocher C."/>
            <person name="Selva M."/>
            <person name="Riesgo A."/>
            <person name="Vervoort M."/>
            <person name="Leys S.P."/>
            <person name="Kodjabachian L."/>
            <person name="Le Bivic A."/>
            <person name="Borchiellini C."/>
            <person name="Claverie J.M."/>
            <person name="Renard E."/>
        </authorList>
    </citation>
    <scope>NUCLEOTIDE SEQUENCE [LARGE SCALE GENOMIC DNA]</scope>
    <source>
        <strain evidence="15">SPO-2</strain>
    </source>
</reference>
<evidence type="ECO:0000313" key="15">
    <source>
        <dbReference type="EMBL" id="KAI6654145.1"/>
    </source>
</evidence>
<evidence type="ECO:0000259" key="14">
    <source>
        <dbReference type="Pfam" id="PF15711"/>
    </source>
</evidence>
<evidence type="ECO:0000256" key="8">
    <source>
        <dbReference type="ARBA" id="ARBA00022968"/>
    </source>
</evidence>
<dbReference type="AlphaFoldDB" id="A0AAV7K0M8"/>
<comment type="catalytic activity">
    <reaction evidence="13">
        <text>N(4)-(alpha-D-Man-(1-&gt;3)-[alpha-D-Man-(1-&gt;3)-[alpha-D-Man-(1-&gt;6)]-alpha-D-Man-(1-&gt;6)]-beta-D-Man-(1-&gt;4)-beta-D-GlcNAc-(1-&gt;4)-beta-D-GlcNAc)-L-asparaginyl-[protein] (N-glucan mannose isomer 5A1,2) + UDP-N-acetyl-alpha-D-glucosamine = N(4)-{beta-D-GlcNAc-(1-&gt;2)-alpha-D-Man-(1-&gt;3)-[alpha-D-Man-(1-&gt;3)-[alpha-D-Man-(1-&gt;6)]-alpha-D-Man-(1-&gt;6)]-beta-D-Man-(1-&gt;4)-beta-D-GlcNAc-(1-&gt;4)-beta-D-GlcNAc}-L-asparaginyl-[protein] + UDP + H(+)</text>
        <dbReference type="Rhea" id="RHEA:11456"/>
        <dbReference type="Rhea" id="RHEA-COMP:14367"/>
        <dbReference type="Rhea" id="RHEA-COMP:14368"/>
        <dbReference type="ChEBI" id="CHEBI:15378"/>
        <dbReference type="ChEBI" id="CHEBI:57705"/>
        <dbReference type="ChEBI" id="CHEBI:58223"/>
        <dbReference type="ChEBI" id="CHEBI:59087"/>
        <dbReference type="ChEBI" id="CHEBI:60625"/>
        <dbReference type="EC" id="2.4.1.101"/>
    </reaction>
</comment>
<comment type="caution">
    <text evidence="15">The sequence shown here is derived from an EMBL/GenBank/DDBJ whole genome shotgun (WGS) entry which is preliminary data.</text>
</comment>
<dbReference type="InterPro" id="IPR052463">
    <property type="entry name" value="O-linked_mannose_GnT"/>
</dbReference>
<dbReference type="InterPro" id="IPR029044">
    <property type="entry name" value="Nucleotide-diphossugar_trans"/>
</dbReference>
<evidence type="ECO:0000256" key="3">
    <source>
        <dbReference type="ARBA" id="ARBA00006492"/>
    </source>
</evidence>
<comment type="similarity">
    <text evidence="3 13">Belongs to the glycosyltransferase 13 family.</text>
</comment>
<evidence type="ECO:0000256" key="11">
    <source>
        <dbReference type="ARBA" id="ARBA00023136"/>
    </source>
</evidence>
<keyword evidence="9" id="KW-1133">Transmembrane helix</keyword>
<evidence type="ECO:0000256" key="4">
    <source>
        <dbReference type="ARBA" id="ARBA00022676"/>
    </source>
</evidence>
<evidence type="ECO:0000313" key="16">
    <source>
        <dbReference type="Proteomes" id="UP001165289"/>
    </source>
</evidence>
<sequence length="612" mass="70741">MFLMRTIRLKLPPKLLITCIITTLLVSNIVLLWNVLEYQSADDIHDRVLENLQKSQIDIELRSGPSLATITIDGYLVYTSDTEEAERGLHVVVLNLASARVMATRIFDTYTPGADTELITFLDLLSSVGRIVCMLVVDEASFNLGDNARNRIKLMGSEYIDYIGWRDTWLFAAKVNNNIYTKITESHSHIEGHDIWGSGIESRFLVRLEEVNTECDWKEDSPSVARRRRYFCGMYEGYGQLCDCTYPLPIEFSPAAIERNNLDNVPVAVIASNRPRYLFRMLRTLLSARGSLRHLITVYIDGGFEQVRDVCSLLQVNYKQNTPISSKNARITQHYKTTLLHLFDSNPRADYGIIIEEDLDIAADFFSYFSQTMHLLKEDSSLFCISAWNDQGYEHSSNDPSLLYRVETMPGLGWMLEKTLFVEELLPQWPAPDQFWDWDMWMRTDNIRNGRECVIPDISRTYHFGQSGLNMNPYFHDIYFKNHAINTDPSVKLKNINQLILAPYEQLIHSLIQSSRILDHDRNVCDPDFIPNTKGEVYTIFIDTDGEGKFDTWIQLAKCYHLWDLDARGFHRGLWRFWLKGNHILVIGVPLSDYYKEYMPADLIPIVLEENS</sequence>
<name>A0AAV7K0M8_9METZ</name>
<dbReference type="PROSITE" id="PS52031">
    <property type="entry name" value="GG_LECTIN"/>
    <property type="match status" value="1"/>
</dbReference>
<dbReference type="GO" id="GO:0003827">
    <property type="term" value="F:alpha-1,3-mannosylglycoprotein 2-beta-N-acetylglucosaminyltransferase activity"/>
    <property type="evidence" value="ECO:0007669"/>
    <property type="project" value="UniProtKB-UniRule"/>
</dbReference>
<keyword evidence="4 13" id="KW-0328">Glycosyltransferase</keyword>
<dbReference type="FunFam" id="3.90.550.10:FF:000252">
    <property type="entry name" value="Protein O-linked-mannose beta-1,2-N-acetylglucosaminyltransferase 1"/>
    <property type="match status" value="1"/>
</dbReference>
<dbReference type="EC" id="2.4.1.101" evidence="13"/>
<protein>
    <recommendedName>
        <fullName evidence="13">Alpha-1,3-mannosyl-glycoprotein 2-beta-N-acetylglucosaminyltransferase</fullName>
        <shortName evidence="13">GNT-I</shortName>
        <shortName evidence="13">GlcNAc-T I</shortName>
        <ecNumber evidence="13">2.4.1.101</ecNumber>
    </recommendedName>
    <alternativeName>
        <fullName evidence="13">N-glycosyl-oligosaccharide-glycoprotein N-acetylglucosaminyltransferase I</fullName>
    </alternativeName>
</protein>
<evidence type="ECO:0000256" key="6">
    <source>
        <dbReference type="ARBA" id="ARBA00022692"/>
    </source>
</evidence>
<comment type="subcellular location">
    <subcellularLocation>
        <location evidence="1 13">Golgi apparatus membrane</location>
        <topology evidence="1 13">Single-pass type II membrane protein</topology>
    </subcellularLocation>
</comment>
<keyword evidence="10 13" id="KW-0333">Golgi apparatus</keyword>
<dbReference type="Pfam" id="PF15711">
    <property type="entry name" value="ILEI"/>
    <property type="match status" value="1"/>
</dbReference>
<dbReference type="PANTHER" id="PTHR46396:SF1">
    <property type="entry name" value="PROTEIN O-LINKED-MANNOSE BETA-1,2-N-ACETYLGLUCOSAMINYLTRANSFERASE 1"/>
    <property type="match status" value="1"/>
</dbReference>
<evidence type="ECO:0000256" key="2">
    <source>
        <dbReference type="ARBA" id="ARBA00004922"/>
    </source>
</evidence>
<keyword evidence="16" id="KW-1185">Reference proteome</keyword>
<organism evidence="15 16">
    <name type="scientific">Oopsacas minuta</name>
    <dbReference type="NCBI Taxonomy" id="111878"/>
    <lineage>
        <taxon>Eukaryota</taxon>
        <taxon>Metazoa</taxon>
        <taxon>Porifera</taxon>
        <taxon>Hexactinellida</taxon>
        <taxon>Hexasterophora</taxon>
        <taxon>Lyssacinosida</taxon>
        <taxon>Leucopsacidae</taxon>
        <taxon>Oopsacas</taxon>
    </lineage>
</organism>
<dbReference type="InterPro" id="IPR004139">
    <property type="entry name" value="Glyco_trans_13"/>
</dbReference>
<keyword evidence="11" id="KW-0472">Membrane</keyword>
<evidence type="ECO:0000256" key="10">
    <source>
        <dbReference type="ARBA" id="ARBA00023034"/>
    </source>
</evidence>
<dbReference type="Pfam" id="PF03071">
    <property type="entry name" value="GNT-I"/>
    <property type="match status" value="1"/>
</dbReference>
<keyword evidence="6" id="KW-0812">Transmembrane</keyword>
<proteinExistence type="inferred from homology"/>
<evidence type="ECO:0000256" key="7">
    <source>
        <dbReference type="ARBA" id="ARBA00022723"/>
    </source>
</evidence>
<keyword evidence="5" id="KW-0808">Transferase</keyword>
<accession>A0AAV7K0M8</accession>
<dbReference type="GO" id="GO:0030145">
    <property type="term" value="F:manganese ion binding"/>
    <property type="evidence" value="ECO:0007669"/>
    <property type="project" value="UniProtKB-UniRule"/>
</dbReference>
<evidence type="ECO:0000256" key="9">
    <source>
        <dbReference type="ARBA" id="ARBA00022989"/>
    </source>
</evidence>
<dbReference type="GO" id="GO:0016266">
    <property type="term" value="P:protein O-linked glycosylation via N-acetyl-galactosamine"/>
    <property type="evidence" value="ECO:0007669"/>
    <property type="project" value="TreeGrafter"/>
</dbReference>
<feature type="domain" description="ILEI/PANDER" evidence="14">
    <location>
        <begin position="87"/>
        <end position="173"/>
    </location>
</feature>
<dbReference type="Proteomes" id="UP001165289">
    <property type="component" value="Unassembled WGS sequence"/>
</dbReference>